<keyword evidence="17" id="KW-0472">Membrane</keyword>
<dbReference type="SMART" id="SM00387">
    <property type="entry name" value="HATPase_c"/>
    <property type="match status" value="1"/>
</dbReference>
<evidence type="ECO:0000256" key="15">
    <source>
        <dbReference type="ARBA" id="ARBA00030800"/>
    </source>
</evidence>
<evidence type="ECO:0000256" key="13">
    <source>
        <dbReference type="ARBA" id="ARBA00023014"/>
    </source>
</evidence>
<evidence type="ECO:0000256" key="17">
    <source>
        <dbReference type="SAM" id="Phobius"/>
    </source>
</evidence>
<comment type="cofactor">
    <cofactor evidence="2">
        <name>[4Fe-4S] cluster</name>
        <dbReference type="ChEBI" id="CHEBI:49883"/>
    </cofactor>
</comment>
<feature type="transmembrane region" description="Helical" evidence="17">
    <location>
        <begin position="418"/>
        <end position="437"/>
    </location>
</feature>
<evidence type="ECO:0000256" key="10">
    <source>
        <dbReference type="ARBA" id="ARBA00022777"/>
    </source>
</evidence>
<dbReference type="EMBL" id="CP028811">
    <property type="protein sequence ID" value="AWA29099.1"/>
    <property type="molecule type" value="Genomic_DNA"/>
</dbReference>
<comment type="catalytic activity">
    <reaction evidence="1">
        <text>ATP + protein L-histidine = ADP + protein N-phospho-L-histidine.</text>
        <dbReference type="EC" id="2.7.13.3"/>
    </reaction>
</comment>
<evidence type="ECO:0000256" key="8">
    <source>
        <dbReference type="ARBA" id="ARBA00022679"/>
    </source>
</evidence>
<dbReference type="SUPFAM" id="SSF55874">
    <property type="entry name" value="ATPase domain of HSP90 chaperone/DNA topoisomerase II/histidine kinase"/>
    <property type="match status" value="1"/>
</dbReference>
<gene>
    <name evidence="19" type="ORF">HYN48_02800</name>
</gene>
<evidence type="ECO:0000256" key="4">
    <source>
        <dbReference type="ARBA" id="ARBA00012438"/>
    </source>
</evidence>
<evidence type="ECO:0000256" key="7">
    <source>
        <dbReference type="ARBA" id="ARBA00022490"/>
    </source>
</evidence>
<evidence type="ECO:0000256" key="12">
    <source>
        <dbReference type="ARBA" id="ARBA00023012"/>
    </source>
</evidence>
<dbReference type="Gene3D" id="1.25.40.10">
    <property type="entry name" value="Tetratricopeptide repeat domain"/>
    <property type="match status" value="2"/>
</dbReference>
<evidence type="ECO:0000256" key="9">
    <source>
        <dbReference type="ARBA" id="ARBA00022723"/>
    </source>
</evidence>
<dbReference type="InterPro" id="IPR003594">
    <property type="entry name" value="HATPase_dom"/>
</dbReference>
<evidence type="ECO:0000313" key="20">
    <source>
        <dbReference type="Proteomes" id="UP000244193"/>
    </source>
</evidence>
<dbReference type="AlphaFoldDB" id="A0A2S0RC36"/>
<organism evidence="19 20">
    <name type="scientific">Flavobacterium magnum</name>
    <dbReference type="NCBI Taxonomy" id="2162713"/>
    <lineage>
        <taxon>Bacteria</taxon>
        <taxon>Pseudomonadati</taxon>
        <taxon>Bacteroidota</taxon>
        <taxon>Flavobacteriia</taxon>
        <taxon>Flavobacteriales</taxon>
        <taxon>Flavobacteriaceae</taxon>
        <taxon>Flavobacterium</taxon>
    </lineage>
</organism>
<evidence type="ECO:0000256" key="5">
    <source>
        <dbReference type="ARBA" id="ARBA00017322"/>
    </source>
</evidence>
<keyword evidence="11" id="KW-0408">Iron</keyword>
<dbReference type="InterPro" id="IPR019734">
    <property type="entry name" value="TPR_rpt"/>
</dbReference>
<comment type="subcellular location">
    <subcellularLocation>
        <location evidence="3">Cytoplasm</location>
    </subcellularLocation>
</comment>
<dbReference type="Gene3D" id="3.30.565.10">
    <property type="entry name" value="Histidine kinase-like ATPase, C-terminal domain"/>
    <property type="match status" value="1"/>
</dbReference>
<evidence type="ECO:0000256" key="1">
    <source>
        <dbReference type="ARBA" id="ARBA00000085"/>
    </source>
</evidence>
<keyword evidence="7" id="KW-0963">Cytoplasm</keyword>
<keyword evidence="17" id="KW-0812">Transmembrane</keyword>
<dbReference type="PROSITE" id="PS50109">
    <property type="entry name" value="HIS_KIN"/>
    <property type="match status" value="1"/>
</dbReference>
<dbReference type="EC" id="2.7.13.3" evidence="4"/>
<dbReference type="GO" id="GO:0046983">
    <property type="term" value="F:protein dimerization activity"/>
    <property type="evidence" value="ECO:0007669"/>
    <property type="project" value="InterPro"/>
</dbReference>
<keyword evidence="16" id="KW-0175">Coiled coil</keyword>
<name>A0A2S0RC36_9FLAO</name>
<dbReference type="InterPro" id="IPR036890">
    <property type="entry name" value="HATPase_C_sf"/>
</dbReference>
<dbReference type="CDD" id="cd16917">
    <property type="entry name" value="HATPase_UhpB-NarQ-NarX-like"/>
    <property type="match status" value="1"/>
</dbReference>
<dbReference type="InterPro" id="IPR005467">
    <property type="entry name" value="His_kinase_dom"/>
</dbReference>
<dbReference type="InterPro" id="IPR011712">
    <property type="entry name" value="Sig_transdc_His_kin_sub3_dim/P"/>
</dbReference>
<dbReference type="GO" id="GO:0046872">
    <property type="term" value="F:metal ion binding"/>
    <property type="evidence" value="ECO:0007669"/>
    <property type="project" value="UniProtKB-KW"/>
</dbReference>
<dbReference type="InterPro" id="IPR011990">
    <property type="entry name" value="TPR-like_helical_dom_sf"/>
</dbReference>
<reference evidence="19 20" key="1">
    <citation type="submission" date="2018-04" db="EMBL/GenBank/DDBJ databases">
        <title>Genome sequencing of Flavobacterium sp. HYN0048.</title>
        <authorList>
            <person name="Yi H."/>
            <person name="Baek C."/>
        </authorList>
    </citation>
    <scope>NUCLEOTIDE SEQUENCE [LARGE SCALE GENOMIC DNA]</scope>
    <source>
        <strain evidence="19 20">HYN0048</strain>
    </source>
</reference>
<dbReference type="InterPro" id="IPR004358">
    <property type="entry name" value="Sig_transdc_His_kin-like_C"/>
</dbReference>
<evidence type="ECO:0000256" key="2">
    <source>
        <dbReference type="ARBA" id="ARBA00001966"/>
    </source>
</evidence>
<dbReference type="KEGG" id="fmg:HYN48_02800"/>
<proteinExistence type="predicted"/>
<protein>
    <recommendedName>
        <fullName evidence="5">Oxygen sensor histidine kinase NreB</fullName>
        <ecNumber evidence="4">2.7.13.3</ecNumber>
    </recommendedName>
    <alternativeName>
        <fullName evidence="15">Nitrogen regulation protein B</fullName>
    </alternativeName>
</protein>
<evidence type="ECO:0000313" key="19">
    <source>
        <dbReference type="EMBL" id="AWA29099.1"/>
    </source>
</evidence>
<keyword evidence="10 19" id="KW-0418">Kinase</keyword>
<sequence>MKNNLIVFCSLLIFCSCKKNNKDDSGYNKQNGLSSYIDLANNDTVAIQKRRDYIQKALAIISKQENDTTKRSNYFKIANRYYNIGDYDNFKKYTKEVISLSEKDKDTINLAKAYTFMSDYYITVNKTDSVYDYNYKAEKLYRKLNDKVNLTQTLLNKAVLQHTYRDFLGCEKTAVEMLRILKTYDNIKIEYEANNLLGIVYADLQEYALSKKYYELAIEVANRKDAPPASHYNAVTVNNLGAMYSTAENYTRAKKEFSKALQEKNLFKDRPDIFAMSLDNLAYADLKLSQLDNLPNQFYKALKIRDSLGIIPGIITNKKHLSEFYAVMGDTLKSISLANDAYILATKNKQKRSILTVLKQLSKVDAKNARAYSTEYYKINDSLDIAERKTKNKFARIEFETDELAQNNVQLVEQRKTLIYVALAIILTGIFVFVIRIQMAKNRELRLVQEQQKANEEIYSLMISQQDKVEESRQAEKKRIAQELHDGVLGKLFGTRMNLGVLNSRRDEEAAQQRVAYIDELKTLEQEIREISHDLNSEKTAVFNNFVLMVNNFTESQRTVCQAAIVLLIDDSIEWGVVPNAAKINLYRILQEAFQNINKHADARHVSVTFGKKCGLIAMEVKDDGVGFIYSKKRNGIGLQNMRSRITASGGTMDIITKPGDGTTLQFELPLSSSIN</sequence>
<dbReference type="PANTHER" id="PTHR24421">
    <property type="entry name" value="NITRATE/NITRITE SENSOR PROTEIN NARX-RELATED"/>
    <property type="match status" value="1"/>
</dbReference>
<feature type="coiled-coil region" evidence="16">
    <location>
        <begin position="507"/>
        <end position="541"/>
    </location>
</feature>
<comment type="function">
    <text evidence="14">Member of the two-component regulatory system NreB/NreC involved in the control of dissimilatory nitrate/nitrite reduction in response to oxygen. NreB functions as a direct oxygen sensor histidine kinase which is autophosphorylated, in the absence of oxygen, probably at the conserved histidine residue, and transfers its phosphate group probably to a conserved aspartate residue of NreC. NreB/NreC activates the expression of the nitrate (narGHJI) and nitrite (nir) reductase operons, as well as the putative nitrate transporter gene narT.</text>
</comment>
<evidence type="ECO:0000256" key="6">
    <source>
        <dbReference type="ARBA" id="ARBA00022485"/>
    </source>
</evidence>
<dbReference type="GO" id="GO:0051539">
    <property type="term" value="F:4 iron, 4 sulfur cluster binding"/>
    <property type="evidence" value="ECO:0007669"/>
    <property type="project" value="UniProtKB-KW"/>
</dbReference>
<dbReference type="Pfam" id="PF13181">
    <property type="entry name" value="TPR_8"/>
    <property type="match status" value="2"/>
</dbReference>
<dbReference type="SMART" id="SM00028">
    <property type="entry name" value="TPR"/>
    <property type="match status" value="2"/>
</dbReference>
<keyword evidence="12" id="KW-0902">Two-component regulatory system</keyword>
<keyword evidence="9" id="KW-0479">Metal-binding</keyword>
<keyword evidence="8" id="KW-0808">Transferase</keyword>
<dbReference type="GO" id="GO:0005737">
    <property type="term" value="C:cytoplasm"/>
    <property type="evidence" value="ECO:0007669"/>
    <property type="project" value="UniProtKB-SubCell"/>
</dbReference>
<dbReference type="PROSITE" id="PS51257">
    <property type="entry name" value="PROKAR_LIPOPROTEIN"/>
    <property type="match status" value="1"/>
</dbReference>
<accession>A0A2S0RC36</accession>
<dbReference type="Pfam" id="PF02518">
    <property type="entry name" value="HATPase_c"/>
    <property type="match status" value="1"/>
</dbReference>
<dbReference type="GO" id="GO:0000155">
    <property type="term" value="F:phosphorelay sensor kinase activity"/>
    <property type="evidence" value="ECO:0007669"/>
    <property type="project" value="InterPro"/>
</dbReference>
<evidence type="ECO:0000256" key="16">
    <source>
        <dbReference type="SAM" id="Coils"/>
    </source>
</evidence>
<dbReference type="Gene3D" id="1.20.5.1930">
    <property type="match status" value="1"/>
</dbReference>
<dbReference type="PRINTS" id="PR00344">
    <property type="entry name" value="BCTRLSENSOR"/>
</dbReference>
<dbReference type="Pfam" id="PF07730">
    <property type="entry name" value="HisKA_3"/>
    <property type="match status" value="1"/>
</dbReference>
<keyword evidence="20" id="KW-1185">Reference proteome</keyword>
<dbReference type="InterPro" id="IPR050482">
    <property type="entry name" value="Sensor_HK_TwoCompSys"/>
</dbReference>
<dbReference type="Proteomes" id="UP000244193">
    <property type="component" value="Chromosome"/>
</dbReference>
<evidence type="ECO:0000256" key="14">
    <source>
        <dbReference type="ARBA" id="ARBA00024827"/>
    </source>
</evidence>
<keyword evidence="6" id="KW-0004">4Fe-4S</keyword>
<evidence type="ECO:0000256" key="11">
    <source>
        <dbReference type="ARBA" id="ARBA00023004"/>
    </source>
</evidence>
<evidence type="ECO:0000256" key="3">
    <source>
        <dbReference type="ARBA" id="ARBA00004496"/>
    </source>
</evidence>
<keyword evidence="17" id="KW-1133">Transmembrane helix</keyword>
<dbReference type="GO" id="GO:0016020">
    <property type="term" value="C:membrane"/>
    <property type="evidence" value="ECO:0007669"/>
    <property type="project" value="InterPro"/>
</dbReference>
<evidence type="ECO:0000259" key="18">
    <source>
        <dbReference type="PROSITE" id="PS50109"/>
    </source>
</evidence>
<dbReference type="SUPFAM" id="SSF48452">
    <property type="entry name" value="TPR-like"/>
    <property type="match status" value="2"/>
</dbReference>
<keyword evidence="13" id="KW-0411">Iron-sulfur</keyword>
<feature type="domain" description="Histidine kinase" evidence="18">
    <location>
        <begin position="586"/>
        <end position="673"/>
    </location>
</feature>